<dbReference type="InterPro" id="IPR001684">
    <property type="entry name" value="Ribosomal_bL27"/>
</dbReference>
<dbReference type="Proteomes" id="UP000194141">
    <property type="component" value="Unassembled WGS sequence"/>
</dbReference>
<dbReference type="GO" id="GO:0022625">
    <property type="term" value="C:cytosolic large ribosomal subunit"/>
    <property type="evidence" value="ECO:0007669"/>
    <property type="project" value="TreeGrafter"/>
</dbReference>
<organism evidence="7 8">
    <name type="scientific">Desulfurella amilsii</name>
    <dbReference type="NCBI Taxonomy" id="1562698"/>
    <lineage>
        <taxon>Bacteria</taxon>
        <taxon>Pseudomonadati</taxon>
        <taxon>Campylobacterota</taxon>
        <taxon>Desulfurellia</taxon>
        <taxon>Desulfurellales</taxon>
        <taxon>Desulfurellaceae</taxon>
        <taxon>Desulfurella</taxon>
    </lineage>
</organism>
<dbReference type="Pfam" id="PF01016">
    <property type="entry name" value="Ribosomal_L27"/>
    <property type="match status" value="1"/>
</dbReference>
<sequence>MAHKKGLGSSKNGRDSIGKRLGVKRSDGQFVNAGEIIVRQRGSHFHPGLNTKLGKDYTLFALASGTVKFGEKLGKKIISVIA</sequence>
<dbReference type="RefSeq" id="WP_086034135.1">
    <property type="nucleotide sequence ID" value="NZ_MDSU01000018.1"/>
</dbReference>
<accession>A0A1X4XWI3</accession>
<dbReference type="PANTHER" id="PTHR15893:SF0">
    <property type="entry name" value="LARGE RIBOSOMAL SUBUNIT PROTEIN BL27M"/>
    <property type="match status" value="1"/>
</dbReference>
<dbReference type="PANTHER" id="PTHR15893">
    <property type="entry name" value="RIBOSOMAL PROTEIN L27"/>
    <property type="match status" value="1"/>
</dbReference>
<dbReference type="EMBL" id="MDSU01000018">
    <property type="protein sequence ID" value="OSS41891.1"/>
    <property type="molecule type" value="Genomic_DNA"/>
</dbReference>
<evidence type="ECO:0000313" key="7">
    <source>
        <dbReference type="EMBL" id="OSS41891.1"/>
    </source>
</evidence>
<dbReference type="SUPFAM" id="SSF110324">
    <property type="entry name" value="Ribosomal L27 protein-like"/>
    <property type="match status" value="1"/>
</dbReference>
<name>A0A1X4XWI3_9BACT</name>
<evidence type="ECO:0000313" key="8">
    <source>
        <dbReference type="Proteomes" id="UP000194141"/>
    </source>
</evidence>
<keyword evidence="3 5" id="KW-0687">Ribonucleoprotein</keyword>
<dbReference type="OrthoDB" id="9803474at2"/>
<feature type="region of interest" description="Disordered" evidence="6">
    <location>
        <begin position="1"/>
        <end position="21"/>
    </location>
</feature>
<dbReference type="HAMAP" id="MF_00539">
    <property type="entry name" value="Ribosomal_bL27"/>
    <property type="match status" value="1"/>
</dbReference>
<evidence type="ECO:0000256" key="4">
    <source>
        <dbReference type="ARBA" id="ARBA00035175"/>
    </source>
</evidence>
<evidence type="ECO:0000256" key="5">
    <source>
        <dbReference type="HAMAP-Rule" id="MF_00539"/>
    </source>
</evidence>
<dbReference type="PROSITE" id="PS00831">
    <property type="entry name" value="RIBOSOMAL_L27"/>
    <property type="match status" value="1"/>
</dbReference>
<dbReference type="Gene3D" id="2.40.50.100">
    <property type="match status" value="1"/>
</dbReference>
<dbReference type="FunFam" id="2.40.50.100:FF:000020">
    <property type="entry name" value="50S ribosomal protein L27"/>
    <property type="match status" value="1"/>
</dbReference>
<dbReference type="AlphaFoldDB" id="A0A1X4XWI3"/>
<evidence type="ECO:0000256" key="1">
    <source>
        <dbReference type="ARBA" id="ARBA00010797"/>
    </source>
</evidence>
<keyword evidence="8" id="KW-1185">Reference proteome</keyword>
<proteinExistence type="inferred from homology"/>
<evidence type="ECO:0000256" key="6">
    <source>
        <dbReference type="SAM" id="MobiDB-lite"/>
    </source>
</evidence>
<dbReference type="GO" id="GO:0006412">
    <property type="term" value="P:translation"/>
    <property type="evidence" value="ECO:0007669"/>
    <property type="project" value="UniProtKB-UniRule"/>
</dbReference>
<keyword evidence="2 5" id="KW-0689">Ribosomal protein</keyword>
<dbReference type="PRINTS" id="PR00063">
    <property type="entry name" value="RIBOSOMALL27"/>
</dbReference>
<evidence type="ECO:0000256" key="2">
    <source>
        <dbReference type="ARBA" id="ARBA00022980"/>
    </source>
</evidence>
<evidence type="ECO:0000256" key="3">
    <source>
        <dbReference type="ARBA" id="ARBA00023274"/>
    </source>
</evidence>
<comment type="similarity">
    <text evidence="1 5">Belongs to the bacterial ribosomal protein bL27 family.</text>
</comment>
<gene>
    <name evidence="5" type="primary">rpmA</name>
    <name evidence="7" type="ORF">DESAMIL20_1444</name>
</gene>
<protein>
    <recommendedName>
        <fullName evidence="4 5">Large ribosomal subunit protein bL27</fullName>
    </recommendedName>
</protein>
<reference evidence="7 8" key="1">
    <citation type="journal article" date="2017" name="Front. Microbiol.">
        <title>Genome Sequence of Desulfurella amilsii Strain TR1 and Comparative Genomics of Desulfurellaceae Family.</title>
        <authorList>
            <person name="Florentino A.P."/>
            <person name="Stams A.J."/>
            <person name="Sanchez-Andrea I."/>
        </authorList>
    </citation>
    <scope>NUCLEOTIDE SEQUENCE [LARGE SCALE GENOMIC DNA]</scope>
    <source>
        <strain evidence="7 8">TR1</strain>
    </source>
</reference>
<dbReference type="STRING" id="1562698.DESAMIL20_1444"/>
<dbReference type="GO" id="GO:0003735">
    <property type="term" value="F:structural constituent of ribosome"/>
    <property type="evidence" value="ECO:0007669"/>
    <property type="project" value="InterPro"/>
</dbReference>
<dbReference type="InterPro" id="IPR018261">
    <property type="entry name" value="Ribosomal_bL27_CS"/>
</dbReference>
<comment type="caution">
    <text evidence="7">The sequence shown here is derived from an EMBL/GenBank/DDBJ whole genome shotgun (WGS) entry which is preliminary data.</text>
</comment>
<dbReference type="NCBIfam" id="TIGR00062">
    <property type="entry name" value="L27"/>
    <property type="match status" value="1"/>
</dbReference>